<comment type="caution">
    <text evidence="1">The sequence shown here is derived from an EMBL/GenBank/DDBJ whole genome shotgun (WGS) entry which is preliminary data.</text>
</comment>
<gene>
    <name evidence="1" type="ORF">PLEPLA_LOCUS6309</name>
</gene>
<dbReference type="EMBL" id="CADEAL010000328">
    <property type="protein sequence ID" value="CAB1418483.1"/>
    <property type="molecule type" value="Genomic_DNA"/>
</dbReference>
<keyword evidence="2" id="KW-1185">Reference proteome</keyword>
<accession>A0A9N7TVK2</accession>
<dbReference type="AlphaFoldDB" id="A0A9N7TVK2"/>
<reference evidence="1" key="1">
    <citation type="submission" date="2020-03" db="EMBL/GenBank/DDBJ databases">
        <authorList>
            <person name="Weist P."/>
        </authorList>
    </citation>
    <scope>NUCLEOTIDE SEQUENCE</scope>
</reference>
<protein>
    <submittedName>
        <fullName evidence="1">Uncharacterized protein</fullName>
    </submittedName>
</protein>
<proteinExistence type="predicted"/>
<evidence type="ECO:0000313" key="1">
    <source>
        <dbReference type="EMBL" id="CAB1418483.1"/>
    </source>
</evidence>
<organism evidence="1 2">
    <name type="scientific">Pleuronectes platessa</name>
    <name type="common">European plaice</name>
    <dbReference type="NCBI Taxonomy" id="8262"/>
    <lineage>
        <taxon>Eukaryota</taxon>
        <taxon>Metazoa</taxon>
        <taxon>Chordata</taxon>
        <taxon>Craniata</taxon>
        <taxon>Vertebrata</taxon>
        <taxon>Euteleostomi</taxon>
        <taxon>Actinopterygii</taxon>
        <taxon>Neopterygii</taxon>
        <taxon>Teleostei</taxon>
        <taxon>Neoteleostei</taxon>
        <taxon>Acanthomorphata</taxon>
        <taxon>Carangaria</taxon>
        <taxon>Pleuronectiformes</taxon>
        <taxon>Pleuronectoidei</taxon>
        <taxon>Pleuronectidae</taxon>
        <taxon>Pleuronectes</taxon>
    </lineage>
</organism>
<name>A0A9N7TVK2_PLEPL</name>
<dbReference type="Proteomes" id="UP001153269">
    <property type="component" value="Unassembled WGS sequence"/>
</dbReference>
<evidence type="ECO:0000313" key="2">
    <source>
        <dbReference type="Proteomes" id="UP001153269"/>
    </source>
</evidence>
<sequence length="100" mass="10769">MPSLHIHLYESISSSYILSSILSSILSVAYSLMARIVIPHPSSHPFISAQWDDGHRQHTGCSRPPRTVLRCGLMVIQQGSAAAAQFVSSAPSLVRVVGSN</sequence>